<gene>
    <name evidence="3" type="ORF">QBC40DRAFT_328686</name>
</gene>
<protein>
    <submittedName>
        <fullName evidence="3">Uncharacterized protein</fullName>
    </submittedName>
</protein>
<organism evidence="3 4">
    <name type="scientific">Triangularia verruculosa</name>
    <dbReference type="NCBI Taxonomy" id="2587418"/>
    <lineage>
        <taxon>Eukaryota</taxon>
        <taxon>Fungi</taxon>
        <taxon>Dikarya</taxon>
        <taxon>Ascomycota</taxon>
        <taxon>Pezizomycotina</taxon>
        <taxon>Sordariomycetes</taxon>
        <taxon>Sordariomycetidae</taxon>
        <taxon>Sordariales</taxon>
        <taxon>Podosporaceae</taxon>
        <taxon>Triangularia</taxon>
    </lineage>
</organism>
<evidence type="ECO:0000313" key="4">
    <source>
        <dbReference type="Proteomes" id="UP001303160"/>
    </source>
</evidence>
<reference evidence="3" key="2">
    <citation type="submission" date="2023-05" db="EMBL/GenBank/DDBJ databases">
        <authorList>
            <consortium name="Lawrence Berkeley National Laboratory"/>
            <person name="Steindorff A."/>
            <person name="Hensen N."/>
            <person name="Bonometti L."/>
            <person name="Westerberg I."/>
            <person name="Brannstrom I.O."/>
            <person name="Guillou S."/>
            <person name="Cros-Aarteil S."/>
            <person name="Calhoun S."/>
            <person name="Haridas S."/>
            <person name="Kuo A."/>
            <person name="Mondo S."/>
            <person name="Pangilinan J."/>
            <person name="Riley R."/>
            <person name="Labutti K."/>
            <person name="Andreopoulos B."/>
            <person name="Lipzen A."/>
            <person name="Chen C."/>
            <person name="Yanf M."/>
            <person name="Daum C."/>
            <person name="Ng V."/>
            <person name="Clum A."/>
            <person name="Ohm R."/>
            <person name="Martin F."/>
            <person name="Silar P."/>
            <person name="Natvig D."/>
            <person name="Lalanne C."/>
            <person name="Gautier V."/>
            <person name="Ament-Velasquez S.L."/>
            <person name="Kruys A."/>
            <person name="Hutchinson M.I."/>
            <person name="Powell A.J."/>
            <person name="Barry K."/>
            <person name="Miller A.N."/>
            <person name="Grigoriev I.V."/>
            <person name="Debuchy R."/>
            <person name="Gladieux P."/>
            <person name="Thoren M.H."/>
            <person name="Johannesson H."/>
        </authorList>
    </citation>
    <scope>NUCLEOTIDE SEQUENCE</scope>
    <source>
        <strain evidence="3">CBS 315.58</strain>
    </source>
</reference>
<evidence type="ECO:0000256" key="1">
    <source>
        <dbReference type="SAM" id="MobiDB-lite"/>
    </source>
</evidence>
<sequence>MLSLHTIAASALALFSVVNAAPAGLDDVPDVSKYAIVPISWDLPVKLDDPSAGNVTVTGTIQEAIAQMEASYPGWNSTFQSKLQDPSSDPSLGLAASGDPDDHTDCKPKQWKYAGVLSISWGVEYLRELTGTAKNGPGPGECGRVSCSWQSAIWWCNDNDVSKELQWSQIADGAAYINKNCNVEASYVKGQAFYKDKWNVIVRYDNDNC</sequence>
<reference evidence="3" key="1">
    <citation type="journal article" date="2023" name="Mol. Phylogenet. Evol.">
        <title>Genome-scale phylogeny and comparative genomics of the fungal order Sordariales.</title>
        <authorList>
            <person name="Hensen N."/>
            <person name="Bonometti L."/>
            <person name="Westerberg I."/>
            <person name="Brannstrom I.O."/>
            <person name="Guillou S."/>
            <person name="Cros-Aarteil S."/>
            <person name="Calhoun S."/>
            <person name="Haridas S."/>
            <person name="Kuo A."/>
            <person name="Mondo S."/>
            <person name="Pangilinan J."/>
            <person name="Riley R."/>
            <person name="LaButti K."/>
            <person name="Andreopoulos B."/>
            <person name="Lipzen A."/>
            <person name="Chen C."/>
            <person name="Yan M."/>
            <person name="Daum C."/>
            <person name="Ng V."/>
            <person name="Clum A."/>
            <person name="Steindorff A."/>
            <person name="Ohm R.A."/>
            <person name="Martin F."/>
            <person name="Silar P."/>
            <person name="Natvig D.O."/>
            <person name="Lalanne C."/>
            <person name="Gautier V."/>
            <person name="Ament-Velasquez S.L."/>
            <person name="Kruys A."/>
            <person name="Hutchinson M.I."/>
            <person name="Powell A.J."/>
            <person name="Barry K."/>
            <person name="Miller A.N."/>
            <person name="Grigoriev I.V."/>
            <person name="Debuchy R."/>
            <person name="Gladieux P."/>
            <person name="Hiltunen Thoren M."/>
            <person name="Johannesson H."/>
        </authorList>
    </citation>
    <scope>NUCLEOTIDE SEQUENCE</scope>
    <source>
        <strain evidence="3">CBS 315.58</strain>
    </source>
</reference>
<name>A0AAN6XHQ5_9PEZI</name>
<dbReference type="AlphaFoldDB" id="A0AAN6XHQ5"/>
<keyword evidence="2" id="KW-0732">Signal</keyword>
<feature type="signal peptide" evidence="2">
    <location>
        <begin position="1"/>
        <end position="20"/>
    </location>
</feature>
<evidence type="ECO:0000313" key="3">
    <source>
        <dbReference type="EMBL" id="KAK4199520.1"/>
    </source>
</evidence>
<feature type="chain" id="PRO_5043001352" evidence="2">
    <location>
        <begin position="21"/>
        <end position="209"/>
    </location>
</feature>
<dbReference type="PANTHER" id="PTHR35605:SF1">
    <property type="entry name" value="ECP2 EFFECTOR PROTEIN DOMAIN-CONTAINING PROTEIN-RELATED"/>
    <property type="match status" value="1"/>
</dbReference>
<proteinExistence type="predicted"/>
<feature type="compositionally biased region" description="Polar residues" evidence="1">
    <location>
        <begin position="79"/>
        <end position="90"/>
    </location>
</feature>
<evidence type="ECO:0000256" key="2">
    <source>
        <dbReference type="SAM" id="SignalP"/>
    </source>
</evidence>
<accession>A0AAN6XHQ5</accession>
<feature type="region of interest" description="Disordered" evidence="1">
    <location>
        <begin position="79"/>
        <end position="103"/>
    </location>
</feature>
<dbReference type="PANTHER" id="PTHR35605">
    <property type="entry name" value="ECP2 EFFECTOR PROTEIN DOMAIN-CONTAINING PROTEIN-RELATED"/>
    <property type="match status" value="1"/>
</dbReference>
<dbReference type="EMBL" id="MU863931">
    <property type="protein sequence ID" value="KAK4199520.1"/>
    <property type="molecule type" value="Genomic_DNA"/>
</dbReference>
<dbReference type="Proteomes" id="UP001303160">
    <property type="component" value="Unassembled WGS sequence"/>
</dbReference>
<keyword evidence="4" id="KW-1185">Reference proteome</keyword>
<comment type="caution">
    <text evidence="3">The sequence shown here is derived from an EMBL/GenBank/DDBJ whole genome shotgun (WGS) entry which is preliminary data.</text>
</comment>